<dbReference type="InterPro" id="IPR021552">
    <property type="entry name" value="ArsP_2"/>
</dbReference>
<dbReference type="EMBL" id="WMZR01000012">
    <property type="protein sequence ID" value="MTS51877.1"/>
    <property type="molecule type" value="Genomic_DNA"/>
</dbReference>
<proteinExistence type="predicted"/>
<dbReference type="NCBIfam" id="NF037962">
    <property type="entry name" value="arsenic_eff"/>
    <property type="match status" value="1"/>
</dbReference>
<accession>A0A6I3QFJ8</accession>
<dbReference type="Pfam" id="PF11449">
    <property type="entry name" value="ArsP_2"/>
    <property type="match status" value="1"/>
</dbReference>
<evidence type="ECO:0000313" key="1">
    <source>
        <dbReference type="EMBL" id="MTS51877.1"/>
    </source>
</evidence>
<evidence type="ECO:0000313" key="2">
    <source>
        <dbReference type="Proteomes" id="UP000449193"/>
    </source>
</evidence>
<reference evidence="1 2" key="1">
    <citation type="journal article" date="2019" name="Nat. Med.">
        <title>A library of human gut bacterial isolates paired with longitudinal multiomics data enables mechanistic microbiome research.</title>
        <authorList>
            <person name="Poyet M."/>
            <person name="Groussin M."/>
            <person name="Gibbons S.M."/>
            <person name="Avila-Pacheco J."/>
            <person name="Jiang X."/>
            <person name="Kearney S.M."/>
            <person name="Perrotta A.R."/>
            <person name="Berdy B."/>
            <person name="Zhao S."/>
            <person name="Lieberman T.D."/>
            <person name="Swanson P.K."/>
            <person name="Smith M."/>
            <person name="Roesemann S."/>
            <person name="Alexander J.E."/>
            <person name="Rich S.A."/>
            <person name="Livny J."/>
            <person name="Vlamakis H."/>
            <person name="Clish C."/>
            <person name="Bullock K."/>
            <person name="Deik A."/>
            <person name="Scott J."/>
            <person name="Pierce K.A."/>
            <person name="Xavier R.J."/>
            <person name="Alm E.J."/>
        </authorList>
    </citation>
    <scope>NUCLEOTIDE SEQUENCE [LARGE SCALE GENOMIC DNA]</scope>
    <source>
        <strain evidence="1 2">BIOML-A7</strain>
    </source>
</reference>
<evidence type="ECO:0008006" key="3">
    <source>
        <dbReference type="Google" id="ProtNLM"/>
    </source>
</evidence>
<comment type="caution">
    <text evidence="1">The sequence shown here is derived from an EMBL/GenBank/DDBJ whole genome shotgun (WGS) entry which is preliminary data.</text>
</comment>
<dbReference type="AlphaFoldDB" id="A0A6I3QFJ8"/>
<name>A0A6I3QFJ8_9FIRM</name>
<organism evidence="1 2">
    <name type="scientific">Ruthenibacterium lactatiformans</name>
    <dbReference type="NCBI Taxonomy" id="1550024"/>
    <lineage>
        <taxon>Bacteria</taxon>
        <taxon>Bacillati</taxon>
        <taxon>Bacillota</taxon>
        <taxon>Clostridia</taxon>
        <taxon>Eubacteriales</taxon>
        <taxon>Oscillospiraceae</taxon>
        <taxon>Ruthenibacterium</taxon>
    </lineage>
</organism>
<gene>
    <name evidence="1" type="ORF">GMD52_10020</name>
</gene>
<sequence length="269" mass="28028">MLPFLFAAYWLIEYVEHRHSEGIEKALAGGGRFGFVPGAVLGLLPQCGFSAMAANLYASKVVTLGTLLAVFLATSDEAVPLLIANPEHWRSLALILGIKLAVALAAGFCIDFVFKRLIPQSVRGGYTGSSSAVDCHEHEERYGILAAALKHTLHIFLFILLFNIALGALVALVGEEAIGAFLAASGPWQPVLAGLVGLIPNCVSSVLITQLYAAGQLSLGGVVAGLCTGAGVGLAVLLRANKNAKQNLFIVELLYGIGVAAGLVCSLFA</sequence>
<protein>
    <recommendedName>
        <fullName evidence="3">Arsenic efflux protein</fullName>
    </recommendedName>
</protein>
<dbReference type="Proteomes" id="UP000449193">
    <property type="component" value="Unassembled WGS sequence"/>
</dbReference>